<dbReference type="GO" id="GO:0004879">
    <property type="term" value="F:nuclear receptor activity"/>
    <property type="evidence" value="ECO:0007669"/>
    <property type="project" value="InterPro"/>
</dbReference>
<dbReference type="Gene3D" id="1.10.565.10">
    <property type="entry name" value="Retinoid X Receptor"/>
    <property type="match status" value="1"/>
</dbReference>
<dbReference type="SMART" id="SM00399">
    <property type="entry name" value="ZnF_C4"/>
    <property type="match status" value="1"/>
</dbReference>
<evidence type="ECO:0000256" key="4">
    <source>
        <dbReference type="ARBA" id="ARBA00022833"/>
    </source>
</evidence>
<organism evidence="13 14">
    <name type="scientific">Mizuhopecten yessoensis</name>
    <name type="common">Japanese scallop</name>
    <name type="synonym">Patinopecten yessoensis</name>
    <dbReference type="NCBI Taxonomy" id="6573"/>
    <lineage>
        <taxon>Eukaryota</taxon>
        <taxon>Metazoa</taxon>
        <taxon>Spiralia</taxon>
        <taxon>Lophotrochozoa</taxon>
        <taxon>Mollusca</taxon>
        <taxon>Bivalvia</taxon>
        <taxon>Autobranchia</taxon>
        <taxon>Pteriomorphia</taxon>
        <taxon>Pectinida</taxon>
        <taxon>Pectinoidea</taxon>
        <taxon>Pectinidae</taxon>
        <taxon>Mizuhopecten</taxon>
    </lineage>
</organism>
<dbReference type="SUPFAM" id="SSF57716">
    <property type="entry name" value="Glucocorticoid receptor-like (DNA-binding domain)"/>
    <property type="match status" value="1"/>
</dbReference>
<dbReference type="Proteomes" id="UP000242188">
    <property type="component" value="Unassembled WGS sequence"/>
</dbReference>
<dbReference type="InterPro" id="IPR003078">
    <property type="entry name" value="Retinoic_acid_rcpt"/>
</dbReference>
<dbReference type="GO" id="GO:0043565">
    <property type="term" value="F:sequence-specific DNA binding"/>
    <property type="evidence" value="ECO:0007669"/>
    <property type="project" value="InterPro"/>
</dbReference>
<dbReference type="InterPro" id="IPR035500">
    <property type="entry name" value="NHR-like_dom_sf"/>
</dbReference>
<dbReference type="PANTHER" id="PTHR48092">
    <property type="entry name" value="KNIRPS-RELATED PROTEIN-RELATED"/>
    <property type="match status" value="1"/>
</dbReference>
<evidence type="ECO:0000256" key="8">
    <source>
        <dbReference type="ARBA" id="ARBA00023170"/>
    </source>
</evidence>
<dbReference type="PRINTS" id="PR00398">
    <property type="entry name" value="STRDHORMONER"/>
</dbReference>
<protein>
    <submittedName>
        <fullName evidence="13">Retinoic acid receptor RXR-gamma</fullName>
    </submittedName>
</protein>
<dbReference type="Gene3D" id="3.30.50.10">
    <property type="entry name" value="Erythroid Transcription Factor GATA-1, subunit A"/>
    <property type="match status" value="1"/>
</dbReference>
<keyword evidence="2 10" id="KW-0479">Metal-binding</keyword>
<dbReference type="CDD" id="cd06961">
    <property type="entry name" value="NR_DBD_TR"/>
    <property type="match status" value="1"/>
</dbReference>
<evidence type="ECO:0000313" key="14">
    <source>
        <dbReference type="Proteomes" id="UP000242188"/>
    </source>
</evidence>
<dbReference type="PROSITE" id="PS51030">
    <property type="entry name" value="NUCLEAR_REC_DBD_2"/>
    <property type="match status" value="1"/>
</dbReference>
<evidence type="ECO:0000256" key="6">
    <source>
        <dbReference type="ARBA" id="ARBA00023125"/>
    </source>
</evidence>
<evidence type="ECO:0000256" key="10">
    <source>
        <dbReference type="RuleBase" id="RU004334"/>
    </source>
</evidence>
<dbReference type="FunFam" id="3.30.50.10:FF:000006">
    <property type="entry name" value="Nuclear receptor subfamily 5 group A member"/>
    <property type="match status" value="1"/>
</dbReference>
<keyword evidence="9 10" id="KW-0539">Nucleus</keyword>
<accession>A0A210QG04</accession>
<comment type="subcellular location">
    <subcellularLocation>
        <location evidence="1 10">Nucleus</location>
    </subcellularLocation>
</comment>
<feature type="domain" description="Nuclear receptor" evidence="11">
    <location>
        <begin position="129"/>
        <end position="204"/>
    </location>
</feature>
<dbReference type="PROSITE" id="PS51843">
    <property type="entry name" value="NR_LBD"/>
    <property type="match status" value="1"/>
</dbReference>
<dbReference type="InterPro" id="IPR000536">
    <property type="entry name" value="Nucl_hrmn_rcpt_lig-bd"/>
</dbReference>
<evidence type="ECO:0000256" key="7">
    <source>
        <dbReference type="ARBA" id="ARBA00023163"/>
    </source>
</evidence>
<name>A0A210QG04_MIZYE</name>
<dbReference type="Pfam" id="PF00104">
    <property type="entry name" value="Hormone_recep"/>
    <property type="match status" value="1"/>
</dbReference>
<keyword evidence="7 10" id="KW-0804">Transcription</keyword>
<dbReference type="InterPro" id="IPR001723">
    <property type="entry name" value="Nuclear_hrmn_rcpt"/>
</dbReference>
<keyword evidence="6 10" id="KW-0238">DNA-binding</keyword>
<reference evidence="13 14" key="1">
    <citation type="journal article" date="2017" name="Nat. Ecol. Evol.">
        <title>Scallop genome provides insights into evolution of bilaterian karyotype and development.</title>
        <authorList>
            <person name="Wang S."/>
            <person name="Zhang J."/>
            <person name="Jiao W."/>
            <person name="Li J."/>
            <person name="Xun X."/>
            <person name="Sun Y."/>
            <person name="Guo X."/>
            <person name="Huan P."/>
            <person name="Dong B."/>
            <person name="Zhang L."/>
            <person name="Hu X."/>
            <person name="Sun X."/>
            <person name="Wang J."/>
            <person name="Zhao C."/>
            <person name="Wang Y."/>
            <person name="Wang D."/>
            <person name="Huang X."/>
            <person name="Wang R."/>
            <person name="Lv J."/>
            <person name="Li Y."/>
            <person name="Zhang Z."/>
            <person name="Liu B."/>
            <person name="Lu W."/>
            <person name="Hui Y."/>
            <person name="Liang J."/>
            <person name="Zhou Z."/>
            <person name="Hou R."/>
            <person name="Li X."/>
            <person name="Liu Y."/>
            <person name="Li H."/>
            <person name="Ning X."/>
            <person name="Lin Y."/>
            <person name="Zhao L."/>
            <person name="Xing Q."/>
            <person name="Dou J."/>
            <person name="Li Y."/>
            <person name="Mao J."/>
            <person name="Guo H."/>
            <person name="Dou H."/>
            <person name="Li T."/>
            <person name="Mu C."/>
            <person name="Jiang W."/>
            <person name="Fu Q."/>
            <person name="Fu X."/>
            <person name="Miao Y."/>
            <person name="Liu J."/>
            <person name="Yu Q."/>
            <person name="Li R."/>
            <person name="Liao H."/>
            <person name="Li X."/>
            <person name="Kong Y."/>
            <person name="Jiang Z."/>
            <person name="Chourrout D."/>
            <person name="Li R."/>
            <person name="Bao Z."/>
        </authorList>
    </citation>
    <scope>NUCLEOTIDE SEQUENCE [LARGE SCALE GENOMIC DNA]</scope>
    <source>
        <strain evidence="13 14">PY_sf001</strain>
    </source>
</reference>
<dbReference type="STRING" id="6573.A0A210QG04"/>
<keyword evidence="3 10" id="KW-0863">Zinc-finger</keyword>
<comment type="similarity">
    <text evidence="10">Belongs to the nuclear hormone receptor family.</text>
</comment>
<dbReference type="GO" id="GO:0005634">
    <property type="term" value="C:nucleus"/>
    <property type="evidence" value="ECO:0007669"/>
    <property type="project" value="UniProtKB-SubCell"/>
</dbReference>
<dbReference type="GO" id="GO:0048384">
    <property type="term" value="P:retinoic acid receptor signaling pathway"/>
    <property type="evidence" value="ECO:0007669"/>
    <property type="project" value="InterPro"/>
</dbReference>
<dbReference type="InterPro" id="IPR001628">
    <property type="entry name" value="Znf_hrmn_rcpt"/>
</dbReference>
<feature type="domain" description="NR LBD" evidence="12">
    <location>
        <begin position="244"/>
        <end position="465"/>
    </location>
</feature>
<proteinExistence type="inferred from homology"/>
<dbReference type="PRINTS" id="PR00047">
    <property type="entry name" value="STROIDFINGER"/>
</dbReference>
<keyword evidence="14" id="KW-1185">Reference proteome</keyword>
<evidence type="ECO:0000259" key="11">
    <source>
        <dbReference type="PROSITE" id="PS51030"/>
    </source>
</evidence>
<evidence type="ECO:0000256" key="1">
    <source>
        <dbReference type="ARBA" id="ARBA00004123"/>
    </source>
</evidence>
<dbReference type="InterPro" id="IPR013088">
    <property type="entry name" value="Znf_NHR/GATA"/>
</dbReference>
<evidence type="ECO:0000256" key="2">
    <source>
        <dbReference type="ARBA" id="ARBA00022723"/>
    </source>
</evidence>
<comment type="caution">
    <text evidence="13">The sequence shown here is derived from an EMBL/GenBank/DDBJ whole genome shotgun (WGS) entry which is preliminary data.</text>
</comment>
<keyword evidence="4 10" id="KW-0862">Zinc</keyword>
<evidence type="ECO:0000313" key="13">
    <source>
        <dbReference type="EMBL" id="OWF47672.1"/>
    </source>
</evidence>
<evidence type="ECO:0000256" key="5">
    <source>
        <dbReference type="ARBA" id="ARBA00023015"/>
    </source>
</evidence>
<keyword evidence="5 10" id="KW-0805">Transcription regulation</keyword>
<dbReference type="GO" id="GO:0008270">
    <property type="term" value="F:zinc ion binding"/>
    <property type="evidence" value="ECO:0007669"/>
    <property type="project" value="UniProtKB-KW"/>
</dbReference>
<dbReference type="OrthoDB" id="5799427at2759"/>
<evidence type="ECO:0000256" key="3">
    <source>
        <dbReference type="ARBA" id="ARBA00022771"/>
    </source>
</evidence>
<dbReference type="PROSITE" id="PS00031">
    <property type="entry name" value="NUCLEAR_REC_DBD_1"/>
    <property type="match status" value="1"/>
</dbReference>
<dbReference type="AlphaFoldDB" id="A0A210QG04"/>
<keyword evidence="8 10" id="KW-0675">Receptor</keyword>
<dbReference type="EMBL" id="NEDP02003827">
    <property type="protein sequence ID" value="OWF47672.1"/>
    <property type="molecule type" value="Genomic_DNA"/>
</dbReference>
<gene>
    <name evidence="13" type="ORF">KP79_PYT21909</name>
</gene>
<evidence type="ECO:0000259" key="12">
    <source>
        <dbReference type="PROSITE" id="PS51843"/>
    </source>
</evidence>
<evidence type="ECO:0000256" key="9">
    <source>
        <dbReference type="ARBA" id="ARBA00023242"/>
    </source>
</evidence>
<dbReference type="PRINTS" id="PR01292">
    <property type="entry name" value="RETNOICACIDR"/>
</dbReference>
<dbReference type="SMART" id="SM00430">
    <property type="entry name" value="HOLI"/>
    <property type="match status" value="1"/>
</dbReference>
<dbReference type="InterPro" id="IPR050200">
    <property type="entry name" value="Nuclear_hormone_rcpt_NR3"/>
</dbReference>
<dbReference type="SUPFAM" id="SSF48508">
    <property type="entry name" value="Nuclear receptor ligand-binding domain"/>
    <property type="match status" value="1"/>
</dbReference>
<sequence length="465" mass="52416">MEQNPDPNPISPGHMNMEQNVATSSLPETTHIHIEQAQMSSSGSQQHNPITSRMQNVVIHVNESGEGLFSPDGNVVFSTQQHHLETNANSQSPPPIYVSSLKPMNDNMIQIETVTDVDQSDSSTKQSGMMSCLVCSDKGSGYHYSVFSCEGCKGFFKRTVQKNLIYTCKDVGNCSINKFTRNNCQYCRFMKCQQMGMKREAVREDRSPGGKHRHKRPRLEDMQSIFGTDGGLSMLSDTDRRSEIYDQTIEGLIQAKADLMPHFDGATGLQSMGINEMMQFGYAELKFIIDWAKKVPGFQDFCIEDQMALLKSSFMELNILRLSFRSIDYDESIKFADGFILPAEVAKGMGFGKELVTAISEFSRRLKEMEMDIVEFNIMNAIVLTYPDAAGLKEKTSITVYQTKMLDVLRHYMTQTHPDDPRRYGKMLLRLPSLRTVSAKAAERFLSLTLDGSIQLNDLVLEMIN</sequence>
<dbReference type="Pfam" id="PF00105">
    <property type="entry name" value="zf-C4"/>
    <property type="match status" value="1"/>
</dbReference>